<dbReference type="Proteomes" id="UP001501734">
    <property type="component" value="Unassembled WGS sequence"/>
</dbReference>
<dbReference type="RefSeq" id="WP_344911514.1">
    <property type="nucleotide sequence ID" value="NZ_BAABDL010000070.1"/>
</dbReference>
<comment type="caution">
    <text evidence="1">The sequence shown here is derived from an EMBL/GenBank/DDBJ whole genome shotgun (WGS) entry which is preliminary data.</text>
</comment>
<keyword evidence="2" id="KW-1185">Reference proteome</keyword>
<evidence type="ECO:0000313" key="2">
    <source>
        <dbReference type="Proteomes" id="UP001501734"/>
    </source>
</evidence>
<proteinExistence type="predicted"/>
<protein>
    <submittedName>
        <fullName evidence="1">Uncharacterized protein</fullName>
    </submittedName>
</protein>
<accession>A0ABP7VJB3</accession>
<organism evidence="1 2">
    <name type="scientific">Amphibacillus indicireducens</name>
    <dbReference type="NCBI Taxonomy" id="1076330"/>
    <lineage>
        <taxon>Bacteria</taxon>
        <taxon>Bacillati</taxon>
        <taxon>Bacillota</taxon>
        <taxon>Bacilli</taxon>
        <taxon>Bacillales</taxon>
        <taxon>Bacillaceae</taxon>
        <taxon>Amphibacillus</taxon>
    </lineage>
</organism>
<gene>
    <name evidence="1" type="ORF">GCM10022410_13050</name>
</gene>
<name>A0ABP7VJB3_9BACI</name>
<reference evidence="2" key="1">
    <citation type="journal article" date="2019" name="Int. J. Syst. Evol. Microbiol.">
        <title>The Global Catalogue of Microorganisms (GCM) 10K type strain sequencing project: providing services to taxonomists for standard genome sequencing and annotation.</title>
        <authorList>
            <consortium name="The Broad Institute Genomics Platform"/>
            <consortium name="The Broad Institute Genome Sequencing Center for Infectious Disease"/>
            <person name="Wu L."/>
            <person name="Ma J."/>
        </authorList>
    </citation>
    <scope>NUCLEOTIDE SEQUENCE [LARGE SCALE GENOMIC DNA]</scope>
    <source>
        <strain evidence="2">JCM 17250</strain>
    </source>
</reference>
<sequence length="41" mass="4980">MWLIVEKTIQYNQYLRIIYMNSEGLITKAQDQLEEITFITK</sequence>
<dbReference type="EMBL" id="BAABDL010000070">
    <property type="protein sequence ID" value="GAA4068490.1"/>
    <property type="molecule type" value="Genomic_DNA"/>
</dbReference>
<evidence type="ECO:0000313" key="1">
    <source>
        <dbReference type="EMBL" id="GAA4068490.1"/>
    </source>
</evidence>